<evidence type="ECO:0000313" key="5">
    <source>
        <dbReference type="EMBL" id="EGR30264.1"/>
    </source>
</evidence>
<keyword evidence="2" id="KW-0813">Transport</keyword>
<dbReference type="PANTHER" id="PTHR45715">
    <property type="entry name" value="ATPASE H+-TRANSPORTING V1 SUBUNIT E1A-RELATED"/>
    <property type="match status" value="1"/>
</dbReference>
<dbReference type="InterPro" id="IPR002842">
    <property type="entry name" value="ATPase_V1_Esu"/>
</dbReference>
<keyword evidence="5" id="KW-0378">Hydrolase</keyword>
<evidence type="ECO:0000313" key="6">
    <source>
        <dbReference type="Proteomes" id="UP000008983"/>
    </source>
</evidence>
<keyword evidence="5" id="KW-0548">Nucleotidyltransferase</keyword>
<dbReference type="GO" id="GO:0033178">
    <property type="term" value="C:proton-transporting two-sector ATPase complex, catalytic domain"/>
    <property type="evidence" value="ECO:0007669"/>
    <property type="project" value="InterPro"/>
</dbReference>
<dbReference type="EMBL" id="GL984024">
    <property type="protein sequence ID" value="EGR30264.1"/>
    <property type="molecule type" value="Genomic_DNA"/>
</dbReference>
<dbReference type="InterPro" id="IPR038495">
    <property type="entry name" value="ATPase_E_C"/>
</dbReference>
<comment type="similarity">
    <text evidence="1">Belongs to the V-ATPase E subunit family.</text>
</comment>
<dbReference type="AlphaFoldDB" id="G0QWY3"/>
<sequence length="227" mass="26806">MIDFNPRDRVNKMVDAIQSEAEEKAENILKLANEQFKIQKNNLVNSEKDKIIEEYKRKLENFSVQKRIERSSKVNEHRLSKMQLRFSLIEKIRDSLKEQLIRTLDDSNKYKLFFKSLIVQSMIKLMEHKVELKVMKKDLNLARQVKNECEQEFKEVVRKECNLDFPCVIIINDYHLLEAEIPDIIGGIVLTCDEGKIKVVNTIDTRVLLAFQQFLPDIRQGLFPNMH</sequence>
<reference evidence="5 6" key="1">
    <citation type="submission" date="2011-07" db="EMBL/GenBank/DDBJ databases">
        <authorList>
            <person name="Coyne R."/>
            <person name="Brami D."/>
            <person name="Johnson J."/>
            <person name="Hostetler J."/>
            <person name="Hannick L."/>
            <person name="Clark T."/>
            <person name="Cassidy-Hanley D."/>
            <person name="Inman J."/>
        </authorList>
    </citation>
    <scope>NUCLEOTIDE SEQUENCE [LARGE SCALE GENOMIC DNA]</scope>
    <source>
        <strain evidence="5 6">G5</strain>
    </source>
</reference>
<dbReference type="Gene3D" id="6.10.250.1620">
    <property type="match status" value="1"/>
</dbReference>
<keyword evidence="6" id="KW-1185">Reference proteome</keyword>
<dbReference type="OMA" id="YISRDHQ"/>
<evidence type="ECO:0000256" key="1">
    <source>
        <dbReference type="ARBA" id="ARBA00005901"/>
    </source>
</evidence>
<dbReference type="RefSeq" id="XP_004065510.1">
    <property type="nucleotide sequence ID" value="XM_004065462.1"/>
</dbReference>
<dbReference type="SUPFAM" id="SSF160527">
    <property type="entry name" value="V-type ATPase subunit E-like"/>
    <property type="match status" value="1"/>
</dbReference>
<gene>
    <name evidence="5" type="ORF">IMG5_136450</name>
</gene>
<feature type="coiled-coil region" evidence="4">
    <location>
        <begin position="7"/>
        <end position="49"/>
    </location>
</feature>
<dbReference type="EC" id="3.6.3.14" evidence="5"/>
<dbReference type="GeneID" id="14911118"/>
<keyword evidence="4" id="KW-0175">Coiled coil</keyword>
<dbReference type="GO" id="GO:0016787">
    <property type="term" value="F:hydrolase activity"/>
    <property type="evidence" value="ECO:0007669"/>
    <property type="project" value="UniProtKB-KW"/>
</dbReference>
<dbReference type="InParanoid" id="G0QWY3"/>
<evidence type="ECO:0000256" key="2">
    <source>
        <dbReference type="ARBA" id="ARBA00022448"/>
    </source>
</evidence>
<dbReference type="OrthoDB" id="10263003at2759"/>
<dbReference type="Gene3D" id="3.30.2320.30">
    <property type="entry name" value="ATP synthase, E subunit, C-terminal"/>
    <property type="match status" value="1"/>
</dbReference>
<keyword evidence="5" id="KW-0808">Transferase</keyword>
<dbReference type="EC" id="2.7.7.6" evidence="5"/>
<dbReference type="Proteomes" id="UP000008983">
    <property type="component" value="Unassembled WGS sequence"/>
</dbReference>
<dbReference type="GO" id="GO:0003899">
    <property type="term" value="F:DNA-directed RNA polymerase activity"/>
    <property type="evidence" value="ECO:0007669"/>
    <property type="project" value="UniProtKB-EC"/>
</dbReference>
<name>G0QWY3_ICHMU</name>
<dbReference type="Pfam" id="PF01991">
    <property type="entry name" value="vATP-synt_E"/>
    <property type="match status" value="1"/>
</dbReference>
<dbReference type="eggNOG" id="KOG1664">
    <property type="taxonomic scope" value="Eukaryota"/>
</dbReference>
<dbReference type="GO" id="GO:0046961">
    <property type="term" value="F:proton-transporting ATPase activity, rotational mechanism"/>
    <property type="evidence" value="ECO:0007669"/>
    <property type="project" value="InterPro"/>
</dbReference>
<dbReference type="STRING" id="857967.G0QWY3"/>
<proteinExistence type="inferred from homology"/>
<evidence type="ECO:0000256" key="3">
    <source>
        <dbReference type="ARBA" id="ARBA00023065"/>
    </source>
</evidence>
<protein>
    <submittedName>
        <fullName evidence="5">Vacuolar ATP synthase subunit, putative</fullName>
        <ecNumber evidence="5">2.7.7.6</ecNumber>
        <ecNumber evidence="5">3.6.3.14</ecNumber>
    </submittedName>
</protein>
<accession>G0QWY3</accession>
<evidence type="ECO:0000256" key="4">
    <source>
        <dbReference type="SAM" id="Coils"/>
    </source>
</evidence>
<organism evidence="5 6">
    <name type="scientific">Ichthyophthirius multifiliis</name>
    <name type="common">White spot disease agent</name>
    <name type="synonym">Ich</name>
    <dbReference type="NCBI Taxonomy" id="5932"/>
    <lineage>
        <taxon>Eukaryota</taxon>
        <taxon>Sar</taxon>
        <taxon>Alveolata</taxon>
        <taxon>Ciliophora</taxon>
        <taxon>Intramacronucleata</taxon>
        <taxon>Oligohymenophorea</taxon>
        <taxon>Hymenostomatida</taxon>
        <taxon>Ophryoglenina</taxon>
        <taxon>Ichthyophthirius</taxon>
    </lineage>
</organism>
<keyword evidence="3" id="KW-0406">Ion transport</keyword>